<dbReference type="InterPro" id="IPR029060">
    <property type="entry name" value="PIN-like_dom_sf"/>
</dbReference>
<keyword evidence="1" id="KW-1277">Toxin-antitoxin system</keyword>
<organism evidence="8 9">
    <name type="scientific">Nocardia colli</name>
    <dbReference type="NCBI Taxonomy" id="2545717"/>
    <lineage>
        <taxon>Bacteria</taxon>
        <taxon>Bacillati</taxon>
        <taxon>Actinomycetota</taxon>
        <taxon>Actinomycetes</taxon>
        <taxon>Mycobacteriales</taxon>
        <taxon>Nocardiaceae</taxon>
        <taxon>Nocardia</taxon>
    </lineage>
</organism>
<keyword evidence="4" id="KW-0378">Hydrolase</keyword>
<dbReference type="SUPFAM" id="SSF88723">
    <property type="entry name" value="PIN domain-like"/>
    <property type="match status" value="1"/>
</dbReference>
<proteinExistence type="predicted"/>
<comment type="caution">
    <text evidence="8">The sequence shown here is derived from an EMBL/GenBank/DDBJ whole genome shotgun (WGS) entry which is preliminary data.</text>
</comment>
<evidence type="ECO:0000256" key="1">
    <source>
        <dbReference type="ARBA" id="ARBA00022649"/>
    </source>
</evidence>
<dbReference type="GO" id="GO:0046872">
    <property type="term" value="F:metal ion binding"/>
    <property type="evidence" value="ECO:0007669"/>
    <property type="project" value="UniProtKB-KW"/>
</dbReference>
<protein>
    <submittedName>
        <fullName evidence="8">PIN domain-containing protein</fullName>
    </submittedName>
</protein>
<evidence type="ECO:0000259" key="7">
    <source>
        <dbReference type="Pfam" id="PF26343"/>
    </source>
</evidence>
<feature type="domain" description="VapC50 C-terminal" evidence="7">
    <location>
        <begin position="129"/>
        <end position="183"/>
    </location>
</feature>
<dbReference type="InterPro" id="IPR058652">
    <property type="entry name" value="VapC50_C"/>
</dbReference>
<dbReference type="AlphaFoldDB" id="A0A5N0EAN1"/>
<evidence type="ECO:0000259" key="6">
    <source>
        <dbReference type="Pfam" id="PF13470"/>
    </source>
</evidence>
<evidence type="ECO:0000313" key="9">
    <source>
        <dbReference type="Proteomes" id="UP000323876"/>
    </source>
</evidence>
<evidence type="ECO:0000256" key="4">
    <source>
        <dbReference type="ARBA" id="ARBA00022801"/>
    </source>
</evidence>
<dbReference type="InterPro" id="IPR002716">
    <property type="entry name" value="PIN_dom"/>
</dbReference>
<accession>A0A5N0EAN1</accession>
<dbReference type="Proteomes" id="UP000323876">
    <property type="component" value="Unassembled WGS sequence"/>
</dbReference>
<dbReference type="OrthoDB" id="113459at2"/>
<dbReference type="RefSeq" id="WP_150405594.1">
    <property type="nucleotide sequence ID" value="NZ_VXLC01000016.1"/>
</dbReference>
<name>A0A5N0EAN1_9NOCA</name>
<reference evidence="8 9" key="1">
    <citation type="submission" date="2019-09" db="EMBL/GenBank/DDBJ databases">
        <authorList>
            <person name="Wang X."/>
        </authorList>
    </citation>
    <scope>NUCLEOTIDE SEQUENCE [LARGE SCALE GENOMIC DNA]</scope>
    <source>
        <strain evidence="8 9">CICC 11023</strain>
    </source>
</reference>
<sequence>MQRVFLDTCVLYPGHLRDCVLRLAEADLVQPLWSAEILAELRRNLAVRNGNDETTSMQVDRLIGTLTGFFPDAMVSGYEELVERMENHPKDRHVLAAALQGNADVLLTFNLRDFKVRPIGDGFPELLHPDEFLLDVLDLAPGQVIRLLRKQVAEHKRPPKHIEGLLDVLDRSGVSGFAAEVRRRLD</sequence>
<gene>
    <name evidence="8" type="ORF">F3087_30925</name>
</gene>
<evidence type="ECO:0000256" key="2">
    <source>
        <dbReference type="ARBA" id="ARBA00022722"/>
    </source>
</evidence>
<evidence type="ECO:0000256" key="3">
    <source>
        <dbReference type="ARBA" id="ARBA00022723"/>
    </source>
</evidence>
<keyword evidence="5" id="KW-0460">Magnesium</keyword>
<dbReference type="GO" id="GO:0016787">
    <property type="term" value="F:hydrolase activity"/>
    <property type="evidence" value="ECO:0007669"/>
    <property type="project" value="UniProtKB-KW"/>
</dbReference>
<keyword evidence="2" id="KW-0540">Nuclease</keyword>
<dbReference type="GO" id="GO:0004518">
    <property type="term" value="F:nuclease activity"/>
    <property type="evidence" value="ECO:0007669"/>
    <property type="project" value="UniProtKB-KW"/>
</dbReference>
<keyword evidence="9" id="KW-1185">Reference proteome</keyword>
<evidence type="ECO:0000313" key="8">
    <source>
        <dbReference type="EMBL" id="KAA8885234.1"/>
    </source>
</evidence>
<keyword evidence="3" id="KW-0479">Metal-binding</keyword>
<evidence type="ECO:0000256" key="5">
    <source>
        <dbReference type="ARBA" id="ARBA00022842"/>
    </source>
</evidence>
<dbReference type="Pfam" id="PF13470">
    <property type="entry name" value="PIN_3"/>
    <property type="match status" value="1"/>
</dbReference>
<dbReference type="Pfam" id="PF26343">
    <property type="entry name" value="VapC50_C"/>
    <property type="match status" value="1"/>
</dbReference>
<dbReference type="EMBL" id="VXLC01000016">
    <property type="protein sequence ID" value="KAA8885234.1"/>
    <property type="molecule type" value="Genomic_DNA"/>
</dbReference>
<feature type="domain" description="PIN" evidence="6">
    <location>
        <begin position="3"/>
        <end position="111"/>
    </location>
</feature>